<dbReference type="STRING" id="318479.A0A0N4U138"/>
<keyword evidence="6" id="KW-1185">Reference proteome</keyword>
<feature type="domain" description="Cwf19-like C-terminal" evidence="3">
    <location>
        <begin position="305"/>
        <end position="403"/>
    </location>
</feature>
<evidence type="ECO:0000313" key="6">
    <source>
        <dbReference type="Proteomes" id="UP000274756"/>
    </source>
</evidence>
<evidence type="ECO:0000256" key="1">
    <source>
        <dbReference type="ARBA" id="ARBA00006795"/>
    </source>
</evidence>
<dbReference type="Pfam" id="PF04677">
    <property type="entry name" value="CwfJ_C_1"/>
    <property type="match status" value="1"/>
</dbReference>
<accession>A0A0N4U138</accession>
<dbReference type="GO" id="GO:0000398">
    <property type="term" value="P:mRNA splicing, via spliceosome"/>
    <property type="evidence" value="ECO:0007669"/>
    <property type="project" value="TreeGrafter"/>
</dbReference>
<dbReference type="Proteomes" id="UP000038040">
    <property type="component" value="Unplaced"/>
</dbReference>
<dbReference type="AlphaFoldDB" id="A0A0N4U138"/>
<name>A0A0N4U138_DRAME</name>
<dbReference type="CDD" id="cd07380">
    <property type="entry name" value="MPP_CWF19_N"/>
    <property type="match status" value="1"/>
</dbReference>
<dbReference type="InterPro" id="IPR006767">
    <property type="entry name" value="Cwf19-like_C_dom-2"/>
</dbReference>
<evidence type="ECO:0000259" key="3">
    <source>
        <dbReference type="Pfam" id="PF04677"/>
    </source>
</evidence>
<dbReference type="PANTHER" id="PTHR12072:SF4">
    <property type="entry name" value="CWF19-LIKE PROTEIN 1"/>
    <property type="match status" value="1"/>
</dbReference>
<evidence type="ECO:0000313" key="7">
    <source>
        <dbReference type="WBParaSite" id="DME_0000029301-mRNA-1"/>
    </source>
</evidence>
<feature type="domain" description="Cwf19-like protein C-terminal" evidence="2">
    <location>
        <begin position="417"/>
        <end position="502"/>
    </location>
</feature>
<proteinExistence type="inferred from homology"/>
<dbReference type="WBParaSite" id="DME_0000029301-mRNA-1">
    <property type="protein sequence ID" value="DME_0000029301-mRNA-1"/>
    <property type="gene ID" value="DME_0000029301"/>
</dbReference>
<evidence type="ECO:0000313" key="4">
    <source>
        <dbReference type="EMBL" id="VDN54680.1"/>
    </source>
</evidence>
<dbReference type="EMBL" id="UYYG01001150">
    <property type="protein sequence ID" value="VDN54680.1"/>
    <property type="molecule type" value="Genomic_DNA"/>
</dbReference>
<gene>
    <name evidence="4" type="ORF">DME_LOCUS4653</name>
</gene>
<reference evidence="7" key="1">
    <citation type="submission" date="2017-02" db="UniProtKB">
        <authorList>
            <consortium name="WormBaseParasite"/>
        </authorList>
    </citation>
    <scope>IDENTIFICATION</scope>
</reference>
<protein>
    <submittedName>
        <fullName evidence="7">CWF19-like protein 1</fullName>
    </submittedName>
</protein>
<sequence length="508" mass="58671">MDQFFYRCLRGKSHQMLGNYITNGPFEFFLCVGEFFGVDEKINSKVMNGDIEFPITTYILVLGPCSPSTSTCYPEGRTEFSPNLIYLGKRGILNTISGLQIGYLSGIESEKASDFEFDKNSVDELLAPVKVGSFTGIDILLTSMWPAQVAKYSPNQPSVEISGSPLISRLASGLKPRYHFAGMGAHYERTPYRNHRVLMELAQHVTRFIGLAPVNNPEKHKWLYAFSITPMRNMSRVNLAAQPSNTSEFPYMELISQMAIHDQIINKQKRHQHQYFFDMSDQQHEVSPYKKRRKKNGRLQDIEQFDPQSCWFCLSNPSFQKHLVVSVSTHSYIAMPKDHIQSIVASSNELREDIQKFKDSLTLMFNKKNMVPVFFERNFKTQHLQINVVPVPKSCSKALRISFINSSNLKNLNMVFLKKDQQIWDMVNEGCPYFYLELPDGTRMFSLKMQNFSLQYAREVLAERQLLNCEEKVNWRSCELNKRQEEELVADLKKSFKPYDFTDDDDGN</sequence>
<evidence type="ECO:0000259" key="2">
    <source>
        <dbReference type="Pfam" id="PF04676"/>
    </source>
</evidence>
<evidence type="ECO:0000313" key="5">
    <source>
        <dbReference type="Proteomes" id="UP000038040"/>
    </source>
</evidence>
<dbReference type="OrthoDB" id="444325at2759"/>
<dbReference type="Pfam" id="PF04676">
    <property type="entry name" value="CwfJ_C_2"/>
    <property type="match status" value="1"/>
</dbReference>
<dbReference type="GO" id="GO:0071014">
    <property type="term" value="C:post-mRNA release spliceosomal complex"/>
    <property type="evidence" value="ECO:0007669"/>
    <property type="project" value="TreeGrafter"/>
</dbReference>
<comment type="similarity">
    <text evidence="1">Belongs to the CWF19 family.</text>
</comment>
<dbReference type="InterPro" id="IPR040194">
    <property type="entry name" value="Cwf19-like"/>
</dbReference>
<reference evidence="4 6" key="2">
    <citation type="submission" date="2018-11" db="EMBL/GenBank/DDBJ databases">
        <authorList>
            <consortium name="Pathogen Informatics"/>
        </authorList>
    </citation>
    <scope>NUCLEOTIDE SEQUENCE [LARGE SCALE GENOMIC DNA]</scope>
</reference>
<dbReference type="InterPro" id="IPR006768">
    <property type="entry name" value="Cwf19-like_C_dom-1"/>
</dbReference>
<dbReference type="PANTHER" id="PTHR12072">
    <property type="entry name" value="CWF19, CELL CYCLE CONTROL PROTEIN"/>
    <property type="match status" value="1"/>
</dbReference>
<dbReference type="Proteomes" id="UP000274756">
    <property type="component" value="Unassembled WGS sequence"/>
</dbReference>
<dbReference type="GO" id="GO:0061632">
    <property type="term" value="F:RNA lariat debranching enzyme activator activity"/>
    <property type="evidence" value="ECO:0007669"/>
    <property type="project" value="TreeGrafter"/>
</dbReference>
<organism evidence="5 7">
    <name type="scientific">Dracunculus medinensis</name>
    <name type="common">Guinea worm</name>
    <dbReference type="NCBI Taxonomy" id="318479"/>
    <lineage>
        <taxon>Eukaryota</taxon>
        <taxon>Metazoa</taxon>
        <taxon>Ecdysozoa</taxon>
        <taxon>Nematoda</taxon>
        <taxon>Chromadorea</taxon>
        <taxon>Rhabditida</taxon>
        <taxon>Spirurina</taxon>
        <taxon>Dracunculoidea</taxon>
        <taxon>Dracunculidae</taxon>
        <taxon>Dracunculus</taxon>
    </lineage>
</organism>